<gene>
    <name evidence="6" type="ORF">ACFSM5_00485</name>
</gene>
<evidence type="ECO:0000313" key="7">
    <source>
        <dbReference type="Proteomes" id="UP001597295"/>
    </source>
</evidence>
<dbReference type="InterPro" id="IPR019109">
    <property type="entry name" value="MamF_MmsF"/>
</dbReference>
<keyword evidence="3 5" id="KW-1133">Transmembrane helix</keyword>
<evidence type="ECO:0000256" key="1">
    <source>
        <dbReference type="ARBA" id="ARBA00004141"/>
    </source>
</evidence>
<evidence type="ECO:0000256" key="2">
    <source>
        <dbReference type="ARBA" id="ARBA00022692"/>
    </source>
</evidence>
<dbReference type="Pfam" id="PF09685">
    <property type="entry name" value="MamF_MmsF"/>
    <property type="match status" value="1"/>
</dbReference>
<reference evidence="7" key="1">
    <citation type="journal article" date="2019" name="Int. J. Syst. Evol. Microbiol.">
        <title>The Global Catalogue of Microorganisms (GCM) 10K type strain sequencing project: providing services to taxonomists for standard genome sequencing and annotation.</title>
        <authorList>
            <consortium name="The Broad Institute Genomics Platform"/>
            <consortium name="The Broad Institute Genome Sequencing Center for Infectious Disease"/>
            <person name="Wu L."/>
            <person name="Ma J."/>
        </authorList>
    </citation>
    <scope>NUCLEOTIDE SEQUENCE [LARGE SCALE GENOMIC DNA]</scope>
    <source>
        <strain evidence="7">CGMCC 1.19062</strain>
    </source>
</reference>
<dbReference type="RefSeq" id="WP_379873974.1">
    <property type="nucleotide sequence ID" value="NZ_JBHUIP010000001.1"/>
</dbReference>
<evidence type="ECO:0000256" key="4">
    <source>
        <dbReference type="ARBA" id="ARBA00023136"/>
    </source>
</evidence>
<evidence type="ECO:0000256" key="3">
    <source>
        <dbReference type="ARBA" id="ARBA00022989"/>
    </source>
</evidence>
<proteinExistence type="predicted"/>
<keyword evidence="4 5" id="KW-0472">Membrane</keyword>
<sequence>MLIYILYLAGMVVGVTPLIGIIVAYVNKGSGAEWVQSHYRFQIRTFWIGLLIAVIGLVTSFIMIGFLVLLAYVIWWIVRCVVGLKYLSRREAHPNPGSWTW</sequence>
<comment type="subcellular location">
    <subcellularLocation>
        <location evidence="1">Membrane</location>
        <topology evidence="1">Multi-pass membrane protein</topology>
    </subcellularLocation>
</comment>
<keyword evidence="7" id="KW-1185">Reference proteome</keyword>
<organism evidence="6 7">
    <name type="scientific">Lacibacterium aquatile</name>
    <dbReference type="NCBI Taxonomy" id="1168082"/>
    <lineage>
        <taxon>Bacteria</taxon>
        <taxon>Pseudomonadati</taxon>
        <taxon>Pseudomonadota</taxon>
        <taxon>Alphaproteobacteria</taxon>
        <taxon>Rhodospirillales</taxon>
        <taxon>Rhodospirillaceae</taxon>
    </lineage>
</organism>
<keyword evidence="2 5" id="KW-0812">Transmembrane</keyword>
<protein>
    <submittedName>
        <fullName evidence="6">DUF4870 family protein</fullName>
    </submittedName>
</protein>
<accession>A0ABW5DK63</accession>
<feature type="transmembrane region" description="Helical" evidence="5">
    <location>
        <begin position="6"/>
        <end position="26"/>
    </location>
</feature>
<feature type="transmembrane region" description="Helical" evidence="5">
    <location>
        <begin position="46"/>
        <end position="78"/>
    </location>
</feature>
<comment type="caution">
    <text evidence="6">The sequence shown here is derived from an EMBL/GenBank/DDBJ whole genome shotgun (WGS) entry which is preliminary data.</text>
</comment>
<evidence type="ECO:0000256" key="5">
    <source>
        <dbReference type="SAM" id="Phobius"/>
    </source>
</evidence>
<name>A0ABW5DK63_9PROT</name>
<dbReference type="Proteomes" id="UP001597295">
    <property type="component" value="Unassembled WGS sequence"/>
</dbReference>
<evidence type="ECO:0000313" key="6">
    <source>
        <dbReference type="EMBL" id="MFD2261342.1"/>
    </source>
</evidence>
<dbReference type="EMBL" id="JBHUIP010000001">
    <property type="protein sequence ID" value="MFD2261342.1"/>
    <property type="molecule type" value="Genomic_DNA"/>
</dbReference>